<gene>
    <name evidence="2" type="ORF">RND71_016595</name>
</gene>
<sequence>MKKSRGFKIGRRIVKIFSCFPHRRTKGRIGNKRLSCASKAISKLFKLGRMLKHGAKGLCSTKPNSGYIRVGQEPVELKKVSVPKGHLAVYVGEKEDDTCRIVVPVMFFNHPLFVELLREAEMVYGYNHSGGIQIPCRVSKFENVKSRIAATGGEVEELCRLKKKKKKKKKKGRFKRGRRREIHSLMYTYASSSLERATEAFLYQTVVYAITNIINLATE</sequence>
<reference evidence="2" key="1">
    <citation type="submission" date="2023-12" db="EMBL/GenBank/DDBJ databases">
        <title>Genome assembly of Anisodus tanguticus.</title>
        <authorList>
            <person name="Wang Y.-J."/>
        </authorList>
    </citation>
    <scope>NUCLEOTIDE SEQUENCE</scope>
    <source>
        <strain evidence="2">KB-2021</strain>
        <tissue evidence="2">Leaf</tissue>
    </source>
</reference>
<dbReference type="AlphaFoldDB" id="A0AAE1S966"/>
<dbReference type="Pfam" id="PF02519">
    <property type="entry name" value="Auxin_inducible"/>
    <property type="match status" value="1"/>
</dbReference>
<organism evidence="2 3">
    <name type="scientific">Anisodus tanguticus</name>
    <dbReference type="NCBI Taxonomy" id="243964"/>
    <lineage>
        <taxon>Eukaryota</taxon>
        <taxon>Viridiplantae</taxon>
        <taxon>Streptophyta</taxon>
        <taxon>Embryophyta</taxon>
        <taxon>Tracheophyta</taxon>
        <taxon>Spermatophyta</taxon>
        <taxon>Magnoliopsida</taxon>
        <taxon>eudicotyledons</taxon>
        <taxon>Gunneridae</taxon>
        <taxon>Pentapetalae</taxon>
        <taxon>asterids</taxon>
        <taxon>lamiids</taxon>
        <taxon>Solanales</taxon>
        <taxon>Solanaceae</taxon>
        <taxon>Solanoideae</taxon>
        <taxon>Hyoscyameae</taxon>
        <taxon>Anisodus</taxon>
    </lineage>
</organism>
<accession>A0AAE1S966</accession>
<evidence type="ECO:0000313" key="2">
    <source>
        <dbReference type="EMBL" id="KAK4365237.1"/>
    </source>
</evidence>
<protein>
    <recommendedName>
        <fullName evidence="4">Small auxin up regulated protein</fullName>
    </recommendedName>
</protein>
<dbReference type="PANTHER" id="PTHR31374">
    <property type="entry name" value="AUXIN-INDUCED PROTEIN-LIKE-RELATED"/>
    <property type="match status" value="1"/>
</dbReference>
<comment type="similarity">
    <text evidence="1">Belongs to the ARG7 family.</text>
</comment>
<keyword evidence="3" id="KW-1185">Reference proteome</keyword>
<dbReference type="InterPro" id="IPR003676">
    <property type="entry name" value="SAUR_fam"/>
</dbReference>
<dbReference type="Proteomes" id="UP001291623">
    <property type="component" value="Unassembled WGS sequence"/>
</dbReference>
<proteinExistence type="inferred from homology"/>
<comment type="caution">
    <text evidence="2">The sequence shown here is derived from an EMBL/GenBank/DDBJ whole genome shotgun (WGS) entry which is preliminary data.</text>
</comment>
<dbReference type="PANTHER" id="PTHR31374:SF428">
    <property type="entry name" value="AUXIN-RESPONSIVE PROTEIN SAUR36-LIKE"/>
    <property type="match status" value="1"/>
</dbReference>
<dbReference type="EMBL" id="JAVYJV010000008">
    <property type="protein sequence ID" value="KAK4365237.1"/>
    <property type="molecule type" value="Genomic_DNA"/>
</dbReference>
<evidence type="ECO:0000256" key="1">
    <source>
        <dbReference type="ARBA" id="ARBA00006974"/>
    </source>
</evidence>
<dbReference type="GO" id="GO:0009733">
    <property type="term" value="P:response to auxin"/>
    <property type="evidence" value="ECO:0007669"/>
    <property type="project" value="InterPro"/>
</dbReference>
<name>A0AAE1S966_9SOLA</name>
<evidence type="ECO:0008006" key="4">
    <source>
        <dbReference type="Google" id="ProtNLM"/>
    </source>
</evidence>
<evidence type="ECO:0000313" key="3">
    <source>
        <dbReference type="Proteomes" id="UP001291623"/>
    </source>
</evidence>